<dbReference type="PANTHER" id="PTHR37984">
    <property type="entry name" value="PROTEIN CBG26694"/>
    <property type="match status" value="1"/>
</dbReference>
<dbReference type="OrthoDB" id="415724at2759"/>
<dbReference type="GO" id="GO:0003676">
    <property type="term" value="F:nucleic acid binding"/>
    <property type="evidence" value="ECO:0007669"/>
    <property type="project" value="InterPro"/>
</dbReference>
<gene>
    <name evidence="1" type="ORF">EPI10_021995</name>
</gene>
<comment type="caution">
    <text evidence="1">The sequence shown here is derived from an EMBL/GenBank/DDBJ whole genome shotgun (WGS) entry which is preliminary data.</text>
</comment>
<dbReference type="SUPFAM" id="SSF53098">
    <property type="entry name" value="Ribonuclease H-like"/>
    <property type="match status" value="1"/>
</dbReference>
<dbReference type="FunFam" id="3.30.70.270:FF:000020">
    <property type="entry name" value="Transposon Tf2-6 polyprotein-like Protein"/>
    <property type="match status" value="1"/>
</dbReference>
<name>A0A5B6WJT6_9ROSI</name>
<dbReference type="InterPro" id="IPR036397">
    <property type="entry name" value="RNaseH_sf"/>
</dbReference>
<dbReference type="InterPro" id="IPR043502">
    <property type="entry name" value="DNA/RNA_pol_sf"/>
</dbReference>
<dbReference type="Gene3D" id="3.30.70.270">
    <property type="match status" value="1"/>
</dbReference>
<dbReference type="EMBL" id="SMMG02000003">
    <property type="protein sequence ID" value="KAA3481643.1"/>
    <property type="molecule type" value="Genomic_DNA"/>
</dbReference>
<evidence type="ECO:0000313" key="2">
    <source>
        <dbReference type="Proteomes" id="UP000325315"/>
    </source>
</evidence>
<accession>A0A5B6WJT6</accession>
<dbReference type="InterPro" id="IPR050951">
    <property type="entry name" value="Retrovirus_Pol_polyprotein"/>
</dbReference>
<dbReference type="SUPFAM" id="SSF56672">
    <property type="entry name" value="DNA/RNA polymerases"/>
    <property type="match status" value="1"/>
</dbReference>
<dbReference type="InterPro" id="IPR012337">
    <property type="entry name" value="RNaseH-like_sf"/>
</dbReference>
<organism evidence="1 2">
    <name type="scientific">Gossypium australe</name>
    <dbReference type="NCBI Taxonomy" id="47621"/>
    <lineage>
        <taxon>Eukaryota</taxon>
        <taxon>Viridiplantae</taxon>
        <taxon>Streptophyta</taxon>
        <taxon>Embryophyta</taxon>
        <taxon>Tracheophyta</taxon>
        <taxon>Spermatophyta</taxon>
        <taxon>Magnoliopsida</taxon>
        <taxon>eudicotyledons</taxon>
        <taxon>Gunneridae</taxon>
        <taxon>Pentapetalae</taxon>
        <taxon>rosids</taxon>
        <taxon>malvids</taxon>
        <taxon>Malvales</taxon>
        <taxon>Malvaceae</taxon>
        <taxon>Malvoideae</taxon>
        <taxon>Gossypium</taxon>
    </lineage>
</organism>
<dbReference type="AlphaFoldDB" id="A0A5B6WJT6"/>
<keyword evidence="2" id="KW-1185">Reference proteome</keyword>
<dbReference type="Gene3D" id="3.30.420.10">
    <property type="entry name" value="Ribonuclease H-like superfamily/Ribonuclease H"/>
    <property type="match status" value="1"/>
</dbReference>
<evidence type="ECO:0000313" key="1">
    <source>
        <dbReference type="EMBL" id="KAA3481643.1"/>
    </source>
</evidence>
<protein>
    <submittedName>
        <fullName evidence="1">Retrovirus-related Pol polyprotein from transposon 17.6</fullName>
    </submittedName>
</protein>
<dbReference type="Proteomes" id="UP000325315">
    <property type="component" value="Unassembled WGS sequence"/>
</dbReference>
<reference evidence="2" key="1">
    <citation type="journal article" date="2019" name="Plant Biotechnol. J.">
        <title>Genome sequencing of the Australian wild diploid species Gossypium australe highlights disease resistance and delayed gland morphogenesis.</title>
        <authorList>
            <person name="Cai Y."/>
            <person name="Cai X."/>
            <person name="Wang Q."/>
            <person name="Wang P."/>
            <person name="Zhang Y."/>
            <person name="Cai C."/>
            <person name="Xu Y."/>
            <person name="Wang K."/>
            <person name="Zhou Z."/>
            <person name="Wang C."/>
            <person name="Geng S."/>
            <person name="Li B."/>
            <person name="Dong Q."/>
            <person name="Hou Y."/>
            <person name="Wang H."/>
            <person name="Ai P."/>
            <person name="Liu Z."/>
            <person name="Yi F."/>
            <person name="Sun M."/>
            <person name="An G."/>
            <person name="Cheng J."/>
            <person name="Zhang Y."/>
            <person name="Shi Q."/>
            <person name="Xie Y."/>
            <person name="Shi X."/>
            <person name="Chang Y."/>
            <person name="Huang F."/>
            <person name="Chen Y."/>
            <person name="Hong S."/>
            <person name="Mi L."/>
            <person name="Sun Q."/>
            <person name="Zhang L."/>
            <person name="Zhou B."/>
            <person name="Peng R."/>
            <person name="Zhang X."/>
            <person name="Liu F."/>
        </authorList>
    </citation>
    <scope>NUCLEOTIDE SEQUENCE [LARGE SCALE GENOMIC DNA]</scope>
    <source>
        <strain evidence="2">cv. PA1801</strain>
    </source>
</reference>
<dbReference type="PANTHER" id="PTHR37984:SF5">
    <property type="entry name" value="PROTEIN NYNRIN-LIKE"/>
    <property type="match status" value="1"/>
</dbReference>
<proteinExistence type="predicted"/>
<sequence length="319" mass="36899">MFLGHMVSVKGIYIDLRKIEAILGWIQTKNVPKIQRFLGLVLYYCKFVEGFSQIIAPLTKLLRNNVSFKWMGDQQASFEKLKPVLTQALVLIQLELGKKYVLYNNASYTSLGCAVTYVSRDELEAKKVDRIVKGHNCVIEYHPRKANVVADALSRKYISDLRAILVDDGGLLAEQQVKPTLFSEIKVKDEKIEDFGFNADGFLCFRGRSRFWKKLHEALSTPLDFSTTLHLQIDGQSEQVIPILKDMFRGCIIEFQGSWEEHLPLVEFSYNKSFHSSIQMIPYEALYGRKYRTPLCWTALGERKIWVPKWYRSLRGRLD</sequence>
<dbReference type="InterPro" id="IPR043128">
    <property type="entry name" value="Rev_trsase/Diguanyl_cyclase"/>
</dbReference>